<organism evidence="1 2">
    <name type="scientific">Trametes coccinea (strain BRFM310)</name>
    <name type="common">Pycnoporus coccineus</name>
    <dbReference type="NCBI Taxonomy" id="1353009"/>
    <lineage>
        <taxon>Eukaryota</taxon>
        <taxon>Fungi</taxon>
        <taxon>Dikarya</taxon>
        <taxon>Basidiomycota</taxon>
        <taxon>Agaricomycotina</taxon>
        <taxon>Agaricomycetes</taxon>
        <taxon>Polyporales</taxon>
        <taxon>Polyporaceae</taxon>
        <taxon>Trametes</taxon>
    </lineage>
</organism>
<gene>
    <name evidence="1" type="ORF">PYCCODRAFT_1433155</name>
</gene>
<sequence>MCFTIISYTDWICGYRQNTGTHQVACIRRTCRLSDVHSERNDGHDCNVEGCTGPTVEEQHLVMERRRDVCAECREHGRGPGQHPGALAARRAANGTNGAINYRHIAGPGDDVPDW</sequence>
<dbReference type="Proteomes" id="UP000193067">
    <property type="component" value="Unassembled WGS sequence"/>
</dbReference>
<dbReference type="EMBL" id="KZ084095">
    <property type="protein sequence ID" value="OSD04819.1"/>
    <property type="molecule type" value="Genomic_DNA"/>
</dbReference>
<proteinExistence type="predicted"/>
<name>A0A1Y2IUI4_TRAC3</name>
<evidence type="ECO:0000313" key="1">
    <source>
        <dbReference type="EMBL" id="OSD04819.1"/>
    </source>
</evidence>
<dbReference type="AlphaFoldDB" id="A0A1Y2IUI4"/>
<reference evidence="1 2" key="1">
    <citation type="journal article" date="2015" name="Biotechnol. Biofuels">
        <title>Enhanced degradation of softwood versus hardwood by the white-rot fungus Pycnoporus coccineus.</title>
        <authorList>
            <person name="Couturier M."/>
            <person name="Navarro D."/>
            <person name="Chevret D."/>
            <person name="Henrissat B."/>
            <person name="Piumi F."/>
            <person name="Ruiz-Duenas F.J."/>
            <person name="Martinez A.T."/>
            <person name="Grigoriev I.V."/>
            <person name="Riley R."/>
            <person name="Lipzen A."/>
            <person name="Berrin J.G."/>
            <person name="Master E.R."/>
            <person name="Rosso M.N."/>
        </authorList>
    </citation>
    <scope>NUCLEOTIDE SEQUENCE [LARGE SCALE GENOMIC DNA]</scope>
    <source>
        <strain evidence="1 2">BRFM310</strain>
    </source>
</reference>
<evidence type="ECO:0000313" key="2">
    <source>
        <dbReference type="Proteomes" id="UP000193067"/>
    </source>
</evidence>
<accession>A0A1Y2IUI4</accession>
<protein>
    <submittedName>
        <fullName evidence="1">Uncharacterized protein</fullName>
    </submittedName>
</protein>
<keyword evidence="2" id="KW-1185">Reference proteome</keyword>
<dbReference type="OrthoDB" id="3146759at2759"/>